<evidence type="ECO:0000313" key="1">
    <source>
        <dbReference type="EnsemblMetazoa" id="AMEM004466-PA"/>
    </source>
</evidence>
<keyword evidence="2" id="KW-1185">Reference proteome</keyword>
<reference evidence="1" key="1">
    <citation type="submission" date="2020-05" db="UniProtKB">
        <authorList>
            <consortium name="EnsemblMetazoa"/>
        </authorList>
    </citation>
    <scope>IDENTIFICATION</scope>
    <source>
        <strain evidence="1">MAF</strain>
    </source>
</reference>
<sequence>MVYIDDDIINFVKCKTTDDFRRSLPQLDHAVPAAGRDERLLRRAAHQQIADHVVMPVGGHFRPHPMVIVRLPAAPLTGPAGTGPWATGSRPCTAATRNGLPSFTPGSSAQTECEDALLLESGGLALAQYACCRWPVSMFHTYTSLLPCEADTSQDDSVGWCETRRMRASCGCLISAIGSWKRKSQHTWRPLLVPTVSHELDGSMQNVVMTPLRRSLCSRQA</sequence>
<protein>
    <submittedName>
        <fullName evidence="1">Uncharacterized protein</fullName>
    </submittedName>
</protein>
<proteinExistence type="predicted"/>
<name>A0A182UVP5_ANOME</name>
<dbReference type="Proteomes" id="UP000075903">
    <property type="component" value="Unassembled WGS sequence"/>
</dbReference>
<evidence type="ECO:0000313" key="2">
    <source>
        <dbReference type="Proteomes" id="UP000075903"/>
    </source>
</evidence>
<accession>A0A182UVP5</accession>
<dbReference type="AlphaFoldDB" id="A0A182UVP5"/>
<organism evidence="1 2">
    <name type="scientific">Anopheles merus</name>
    <name type="common">Mosquito</name>
    <dbReference type="NCBI Taxonomy" id="30066"/>
    <lineage>
        <taxon>Eukaryota</taxon>
        <taxon>Metazoa</taxon>
        <taxon>Ecdysozoa</taxon>
        <taxon>Arthropoda</taxon>
        <taxon>Hexapoda</taxon>
        <taxon>Insecta</taxon>
        <taxon>Pterygota</taxon>
        <taxon>Neoptera</taxon>
        <taxon>Endopterygota</taxon>
        <taxon>Diptera</taxon>
        <taxon>Nematocera</taxon>
        <taxon>Culicoidea</taxon>
        <taxon>Culicidae</taxon>
        <taxon>Anophelinae</taxon>
        <taxon>Anopheles</taxon>
    </lineage>
</organism>
<dbReference type="EnsemblMetazoa" id="AMEM004466-RA">
    <property type="protein sequence ID" value="AMEM004466-PA"/>
    <property type="gene ID" value="AMEM004466"/>
</dbReference>
<dbReference type="VEuPathDB" id="VectorBase:AMEM004466"/>